<dbReference type="PANTHER" id="PTHR47197:SF3">
    <property type="entry name" value="DIHYDRO-HEME D1 DEHYDROGENASE"/>
    <property type="match status" value="1"/>
</dbReference>
<evidence type="ECO:0000256" key="1">
    <source>
        <dbReference type="ARBA" id="ARBA00022801"/>
    </source>
</evidence>
<protein>
    <submittedName>
        <fullName evidence="4">40-residue YVTN family beta-propeller repeat-containing protein</fullName>
    </submittedName>
</protein>
<dbReference type="SUPFAM" id="SSF50969">
    <property type="entry name" value="YVTN repeat-like/Quinoprotein amine dehydrogenase"/>
    <property type="match status" value="1"/>
</dbReference>
<dbReference type="STRING" id="1499688.BN000_01130"/>
<sequence length="924" mass="99294" precursor="true">MMLLEKGVKNLGKFKKKKKLIAGLALSTVLFGSVSAYAAKDGAFGSNLVGRQPNGSVQTPDNHLLTPAGKQVEFPGNPISVAVNPNGKTAVALDGGGYGGSGLNIVDLTTGKLIGTNVDLGLYNAWGLAYSPDGKTLYATGLNNKNQAEIATMSVADDGTPTVTSNLILPDTILEGWNDSNPLDLAVGPDGKTLLVALNRGNSLGVIDLQSGKFSTQIPVGNAPTSVMVNGNTAYVTNQGGRKANPGDFTINSSGTQIVADPKMGNSSTGTVSVVDLTTNTVTKTITVGLQPERMTLSGKYLFVTNTNSDTVSVIDTQTNDVVQTINIKPYPNAPLGSAPNAVKMINGNQLVVSLGRDNALAVYDWNGPDKEPRLKGLVPTASFPDDMAIDTVNNQLLVANLNGVGALGSNGTSNVAGNKVTGHSPYAQVGSLSMIPFPSENDLAKMTDQVYTNNDWFGMKNRNAESRNNKKPVAMPERIGEPSTIKHVFYIIKENRTYDQVLGDLGKGNGDPTLTQFGQTVSPNFHQFANTFPLLDNVYTSGIQSAAGHQWVTQATLPDYEEKETDGGNNRSYPGGKIGDTLTYAPTGHIWDNALAHNKSAAIFGENATNFSGPEAFGTWTDWYNDYLKLTGQQQGSLHVPVGDYKASSDLPSADSIMYRPFPTNTQQIPDVYRAKIFLDKFNEYVKNDNLPQLMTLWLPNDHTASTAKGYPAPQAMVADNDQAVGMIVDAISHSPYWKDSAIFITEDDSQGGVDHVDGHREPAFVISPWVKKGVTDSHYWTTTNMIRSMEQILGLPPMNQNDAAADPMSEIFTDQPDFTPYNLVHNQIPLNWMNGQPAPQGLSQVAPTATTPAAQQMATDWDSWSEKHKSDFGGPVSKPDVENANVMNHATWYATKGYDKPYPGDDKVLTPDEVEKQPKSHK</sequence>
<feature type="region of interest" description="Disordered" evidence="2">
    <location>
        <begin position="897"/>
        <end position="924"/>
    </location>
</feature>
<dbReference type="InterPro" id="IPR015943">
    <property type="entry name" value="WD40/YVTN_repeat-like_dom_sf"/>
</dbReference>
<organism evidence="4 5">
    <name type="scientific">Neobacillus massiliamazoniensis</name>
    <dbReference type="NCBI Taxonomy" id="1499688"/>
    <lineage>
        <taxon>Bacteria</taxon>
        <taxon>Bacillati</taxon>
        <taxon>Bacillota</taxon>
        <taxon>Bacilli</taxon>
        <taxon>Bacillales</taxon>
        <taxon>Bacillaceae</taxon>
        <taxon>Neobacillus</taxon>
    </lineage>
</organism>
<proteinExistence type="predicted"/>
<keyword evidence="1" id="KW-0378">Hydrolase</keyword>
<evidence type="ECO:0000256" key="2">
    <source>
        <dbReference type="SAM" id="MobiDB-lite"/>
    </source>
</evidence>
<dbReference type="InterPro" id="IPR019405">
    <property type="entry name" value="Lactonase_7-beta_prop"/>
</dbReference>
<dbReference type="Gene3D" id="3.40.720.10">
    <property type="entry name" value="Alkaline Phosphatase, subunit A"/>
    <property type="match status" value="1"/>
</dbReference>
<reference evidence="5" key="1">
    <citation type="submission" date="2015-05" db="EMBL/GenBank/DDBJ databases">
        <authorList>
            <person name="Urmite Genomes"/>
        </authorList>
    </citation>
    <scope>NUCLEOTIDE SEQUENCE [LARGE SCALE GENOMIC DNA]</scope>
    <source>
        <strain evidence="5">LF1</strain>
    </source>
</reference>
<name>A0A0U1NT50_9BACI</name>
<dbReference type="NCBIfam" id="TIGR02276">
    <property type="entry name" value="beta_rpt_yvtn"/>
    <property type="match status" value="2"/>
</dbReference>
<dbReference type="EMBL" id="CVRB01000001">
    <property type="protein sequence ID" value="CRK81230.1"/>
    <property type="molecule type" value="Genomic_DNA"/>
</dbReference>
<dbReference type="Pfam" id="PF04185">
    <property type="entry name" value="Phosphoesterase"/>
    <property type="match status" value="1"/>
</dbReference>
<evidence type="ECO:0000313" key="4">
    <source>
        <dbReference type="EMBL" id="CRK81230.1"/>
    </source>
</evidence>
<dbReference type="InterPro" id="IPR017850">
    <property type="entry name" value="Alkaline_phosphatase_core_sf"/>
</dbReference>
<evidence type="ECO:0000313" key="5">
    <source>
        <dbReference type="Proteomes" id="UP000199087"/>
    </source>
</evidence>
<dbReference type="SUPFAM" id="SSF53649">
    <property type="entry name" value="Alkaline phosphatase-like"/>
    <property type="match status" value="1"/>
</dbReference>
<dbReference type="GO" id="GO:0016788">
    <property type="term" value="F:hydrolase activity, acting on ester bonds"/>
    <property type="evidence" value="ECO:0007669"/>
    <property type="project" value="InterPro"/>
</dbReference>
<dbReference type="Proteomes" id="UP000199087">
    <property type="component" value="Unassembled WGS sequence"/>
</dbReference>
<feature type="compositionally biased region" description="Basic and acidic residues" evidence="2">
    <location>
        <begin position="899"/>
        <end position="924"/>
    </location>
</feature>
<dbReference type="InterPro" id="IPR011964">
    <property type="entry name" value="YVTN_b-propeller_repeat"/>
</dbReference>
<keyword evidence="5" id="KW-1185">Reference proteome</keyword>
<dbReference type="InterPro" id="IPR011044">
    <property type="entry name" value="Quino_amine_DH_bsu"/>
</dbReference>
<dbReference type="InterPro" id="IPR051200">
    <property type="entry name" value="Host-pathogen_enzymatic-act"/>
</dbReference>
<feature type="signal peptide" evidence="3">
    <location>
        <begin position="1"/>
        <end position="38"/>
    </location>
</feature>
<dbReference type="Gene3D" id="2.130.10.10">
    <property type="entry name" value="YVTN repeat-like/Quinoprotein amine dehydrogenase"/>
    <property type="match status" value="3"/>
</dbReference>
<dbReference type="Pfam" id="PF10282">
    <property type="entry name" value="Lactonase"/>
    <property type="match status" value="1"/>
</dbReference>
<dbReference type="InterPro" id="IPR007312">
    <property type="entry name" value="Phosphoesterase"/>
</dbReference>
<feature type="region of interest" description="Disordered" evidence="2">
    <location>
        <begin position="844"/>
        <end position="885"/>
    </location>
</feature>
<accession>A0A0U1NT50</accession>
<evidence type="ECO:0000256" key="3">
    <source>
        <dbReference type="SAM" id="SignalP"/>
    </source>
</evidence>
<dbReference type="PANTHER" id="PTHR47197">
    <property type="entry name" value="PROTEIN NIRF"/>
    <property type="match status" value="1"/>
</dbReference>
<feature type="compositionally biased region" description="Low complexity" evidence="2">
    <location>
        <begin position="848"/>
        <end position="861"/>
    </location>
</feature>
<gene>
    <name evidence="4" type="ORF">BN000_01130</name>
</gene>
<keyword evidence="3" id="KW-0732">Signal</keyword>
<dbReference type="AlphaFoldDB" id="A0A0U1NT50"/>
<feature type="chain" id="PRO_5006712268" evidence="3">
    <location>
        <begin position="39"/>
        <end position="924"/>
    </location>
</feature>